<evidence type="ECO:0000256" key="1">
    <source>
        <dbReference type="SAM" id="Phobius"/>
    </source>
</evidence>
<dbReference type="InterPro" id="IPR050327">
    <property type="entry name" value="Proton-linked_MCT"/>
</dbReference>
<name>A0A7J7K087_BUGNE</name>
<accession>A0A7J7K087</accession>
<keyword evidence="1" id="KW-0812">Transmembrane</keyword>
<feature type="transmembrane region" description="Helical" evidence="1">
    <location>
        <begin position="100"/>
        <end position="122"/>
    </location>
</feature>
<proteinExistence type="predicted"/>
<keyword evidence="1" id="KW-1133">Transmembrane helix</keyword>
<dbReference type="EMBL" id="VXIV02001608">
    <property type="protein sequence ID" value="KAF6031374.1"/>
    <property type="molecule type" value="Genomic_DNA"/>
</dbReference>
<feature type="transmembrane region" description="Helical" evidence="1">
    <location>
        <begin position="128"/>
        <end position="147"/>
    </location>
</feature>
<dbReference type="SUPFAM" id="SSF103473">
    <property type="entry name" value="MFS general substrate transporter"/>
    <property type="match status" value="1"/>
</dbReference>
<dbReference type="Proteomes" id="UP000593567">
    <property type="component" value="Unassembled WGS sequence"/>
</dbReference>
<dbReference type="PANTHER" id="PTHR11360:SF284">
    <property type="entry name" value="EG:103B4.3 PROTEIN-RELATED"/>
    <property type="match status" value="1"/>
</dbReference>
<keyword evidence="3" id="KW-1185">Reference proteome</keyword>
<organism evidence="2 3">
    <name type="scientific">Bugula neritina</name>
    <name type="common">Brown bryozoan</name>
    <name type="synonym">Sertularia neritina</name>
    <dbReference type="NCBI Taxonomy" id="10212"/>
    <lineage>
        <taxon>Eukaryota</taxon>
        <taxon>Metazoa</taxon>
        <taxon>Spiralia</taxon>
        <taxon>Lophotrochozoa</taxon>
        <taxon>Bryozoa</taxon>
        <taxon>Gymnolaemata</taxon>
        <taxon>Cheilostomatida</taxon>
        <taxon>Flustrina</taxon>
        <taxon>Buguloidea</taxon>
        <taxon>Bugulidae</taxon>
        <taxon>Bugula</taxon>
    </lineage>
</organism>
<keyword evidence="1" id="KW-0472">Membrane</keyword>
<evidence type="ECO:0000313" key="3">
    <source>
        <dbReference type="Proteomes" id="UP000593567"/>
    </source>
</evidence>
<dbReference type="AlphaFoldDB" id="A0A7J7K087"/>
<feature type="transmembrane region" description="Helical" evidence="1">
    <location>
        <begin position="31"/>
        <end position="57"/>
    </location>
</feature>
<dbReference type="OrthoDB" id="6286464at2759"/>
<feature type="transmembrane region" description="Helical" evidence="1">
    <location>
        <begin position="63"/>
        <end position="88"/>
    </location>
</feature>
<reference evidence="2" key="1">
    <citation type="submission" date="2020-06" db="EMBL/GenBank/DDBJ databases">
        <title>Draft genome of Bugula neritina, a colonial animal packing powerful symbionts and potential medicines.</title>
        <authorList>
            <person name="Rayko M."/>
        </authorList>
    </citation>
    <scope>NUCLEOTIDE SEQUENCE [LARGE SCALE GENOMIC DNA]</scope>
    <source>
        <strain evidence="2">Kwan_BN1</strain>
    </source>
</reference>
<sequence length="153" mass="16601">MSRRKVSSAHNGKEEVPEVATIEYEVPDGGYGWVVVVCAFVFICMPMGVSASFAIYYEEWLDYFHAGIVSTSLIGSVGSGCVPLLGSLGGMVLTNLFNDIRLVGIAGCLISCIGLVISYFVYDISLLAFTYGALGGNFNYVLILMFTPQYYVE</sequence>
<comment type="caution">
    <text evidence="2">The sequence shown here is derived from an EMBL/GenBank/DDBJ whole genome shotgun (WGS) entry which is preliminary data.</text>
</comment>
<dbReference type="PANTHER" id="PTHR11360">
    <property type="entry name" value="MONOCARBOXYLATE TRANSPORTER"/>
    <property type="match status" value="1"/>
</dbReference>
<evidence type="ECO:0000313" key="2">
    <source>
        <dbReference type="EMBL" id="KAF6031374.1"/>
    </source>
</evidence>
<protein>
    <submittedName>
        <fullName evidence="2">Uncharacterized protein</fullName>
    </submittedName>
</protein>
<gene>
    <name evidence="2" type="ORF">EB796_010316</name>
</gene>
<dbReference type="InterPro" id="IPR036259">
    <property type="entry name" value="MFS_trans_sf"/>
</dbReference>